<organism evidence="2 3">
    <name type="scientific">Favolaschia claudopus</name>
    <dbReference type="NCBI Taxonomy" id="2862362"/>
    <lineage>
        <taxon>Eukaryota</taxon>
        <taxon>Fungi</taxon>
        <taxon>Dikarya</taxon>
        <taxon>Basidiomycota</taxon>
        <taxon>Agaricomycotina</taxon>
        <taxon>Agaricomycetes</taxon>
        <taxon>Agaricomycetidae</taxon>
        <taxon>Agaricales</taxon>
        <taxon>Marasmiineae</taxon>
        <taxon>Mycenaceae</taxon>
        <taxon>Favolaschia</taxon>
    </lineage>
</organism>
<reference evidence="2 3" key="1">
    <citation type="journal article" date="2024" name="J Genomics">
        <title>Draft genome sequencing and assembly of Favolaschia claudopus CIRM-BRFM 2984 isolated from oak limbs.</title>
        <authorList>
            <person name="Navarro D."/>
            <person name="Drula E."/>
            <person name="Chaduli D."/>
            <person name="Cazenave R."/>
            <person name="Ahrendt S."/>
            <person name="Wang J."/>
            <person name="Lipzen A."/>
            <person name="Daum C."/>
            <person name="Barry K."/>
            <person name="Grigoriev I.V."/>
            <person name="Favel A."/>
            <person name="Rosso M.N."/>
            <person name="Martin F."/>
        </authorList>
    </citation>
    <scope>NUCLEOTIDE SEQUENCE [LARGE SCALE GENOMIC DNA]</scope>
    <source>
        <strain evidence="2 3">CIRM-BRFM 2984</strain>
    </source>
</reference>
<feature type="region of interest" description="Disordered" evidence="1">
    <location>
        <begin position="28"/>
        <end position="81"/>
    </location>
</feature>
<dbReference type="Proteomes" id="UP001362999">
    <property type="component" value="Unassembled WGS sequence"/>
</dbReference>
<evidence type="ECO:0000313" key="3">
    <source>
        <dbReference type="Proteomes" id="UP001362999"/>
    </source>
</evidence>
<evidence type="ECO:0000256" key="1">
    <source>
        <dbReference type="SAM" id="MobiDB-lite"/>
    </source>
</evidence>
<comment type="caution">
    <text evidence="2">The sequence shown here is derived from an EMBL/GenBank/DDBJ whole genome shotgun (WGS) entry which is preliminary data.</text>
</comment>
<protein>
    <submittedName>
        <fullName evidence="2">Uncharacterized protein</fullName>
    </submittedName>
</protein>
<dbReference type="EMBL" id="JAWWNJ010000023">
    <property type="protein sequence ID" value="KAK7033367.1"/>
    <property type="molecule type" value="Genomic_DNA"/>
</dbReference>
<keyword evidence="3" id="KW-1185">Reference proteome</keyword>
<name>A0AAW0C2T3_9AGAR</name>
<proteinExistence type="predicted"/>
<gene>
    <name evidence="2" type="ORF">R3P38DRAFT_3186905</name>
</gene>
<feature type="compositionally biased region" description="Basic residues" evidence="1">
    <location>
        <begin position="39"/>
        <end position="54"/>
    </location>
</feature>
<dbReference type="AlphaFoldDB" id="A0AAW0C2T3"/>
<evidence type="ECO:0000313" key="2">
    <source>
        <dbReference type="EMBL" id="KAK7033367.1"/>
    </source>
</evidence>
<accession>A0AAW0C2T3</accession>
<sequence>MSHQWEWPSPTPTLLAIPRHMRQILCTPASLAPTDSPPSRRRHRSRRRPRRVHNSYREGITSRPRRCSDRPESRYPADGGIYSLMPPHARFPAIPPFHPASFSLSTPPSISPPRACPRSLNTLNDVKSNSNTSSNTSIPLAAAAYFGTVKTNNADISARHDSTTR</sequence>
<feature type="compositionally biased region" description="Basic and acidic residues" evidence="1">
    <location>
        <begin position="66"/>
        <end position="75"/>
    </location>
</feature>